<protein>
    <submittedName>
        <fullName evidence="8">Multidrug transporter DTR1</fullName>
    </submittedName>
</protein>
<dbReference type="OrthoDB" id="3936150at2759"/>
<dbReference type="RefSeq" id="XP_047766918.1">
    <property type="nucleotide sequence ID" value="XM_047910949.1"/>
</dbReference>
<gene>
    <name evidence="8" type="ORF">CLAFUR5_11801</name>
</gene>
<comment type="subcellular location">
    <subcellularLocation>
        <location evidence="1">Membrane</location>
        <topology evidence="1">Multi-pass membrane protein</topology>
    </subcellularLocation>
</comment>
<sequence length="362" mass="38881">MAALPPNFGALVFLRVVQAFGSAAVVSMGAGTVADTTEPKHRGKAMSHFLLGPQLGPVIGPVLGGALAEASWRWISGFLALTGFTLWLMIVFALPETLRCRVGNSQINTKSWFVWPPRLATETAPPEEQGPKPPKPTLQGYWKLFSYPPIGIVSFNTAILYAAYFSIAVDLPRSFKGAYGWSESEVGAAYLAVGVALIVGSLVGGRVNDWRRRVMHAKSGDAEVAPESRLVDQIWGVVLCAGGTLMYGWFVDRRIHPAAVLVATFITGFSMSWVFVSSTAFLTECAPMQAAGAFALGNMLRNPAAAIAAVITPSLIRDMGIGWFFTGFALLDLVVVGSSVLILRWRSPYWRAKKKAAAKAAT</sequence>
<dbReference type="Gene3D" id="1.20.1250.20">
    <property type="entry name" value="MFS general substrate transporter like domains"/>
    <property type="match status" value="1"/>
</dbReference>
<reference evidence="8" key="1">
    <citation type="submission" date="2021-12" db="EMBL/GenBank/DDBJ databases">
        <authorList>
            <person name="Zaccaron A."/>
            <person name="Stergiopoulos I."/>
        </authorList>
    </citation>
    <scope>NUCLEOTIDE SEQUENCE</scope>
    <source>
        <strain evidence="8">Race5_Kim</strain>
    </source>
</reference>
<feature type="transmembrane region" description="Helical" evidence="5">
    <location>
        <begin position="187"/>
        <end position="205"/>
    </location>
</feature>
<organism evidence="8 9">
    <name type="scientific">Passalora fulva</name>
    <name type="common">Tomato leaf mold</name>
    <name type="synonym">Cladosporium fulvum</name>
    <dbReference type="NCBI Taxonomy" id="5499"/>
    <lineage>
        <taxon>Eukaryota</taxon>
        <taxon>Fungi</taxon>
        <taxon>Dikarya</taxon>
        <taxon>Ascomycota</taxon>
        <taxon>Pezizomycotina</taxon>
        <taxon>Dothideomycetes</taxon>
        <taxon>Dothideomycetidae</taxon>
        <taxon>Mycosphaerellales</taxon>
        <taxon>Mycosphaerellaceae</taxon>
        <taxon>Fulvia</taxon>
    </lineage>
</organism>
<feature type="transmembrane region" description="Helical" evidence="5">
    <location>
        <begin position="144"/>
        <end position="167"/>
    </location>
</feature>
<dbReference type="PROSITE" id="PS50850">
    <property type="entry name" value="MFS"/>
    <property type="match status" value="1"/>
</dbReference>
<evidence type="ECO:0000313" key="9">
    <source>
        <dbReference type="Proteomes" id="UP000756132"/>
    </source>
</evidence>
<dbReference type="Pfam" id="PF07690">
    <property type="entry name" value="MFS_1"/>
    <property type="match status" value="1"/>
</dbReference>
<feature type="transmembrane region" description="Helical" evidence="5">
    <location>
        <begin position="74"/>
        <end position="94"/>
    </location>
</feature>
<dbReference type="PANTHER" id="PTHR23502:SF21">
    <property type="entry name" value="DITYROSINE TRANSPORTER 1"/>
    <property type="match status" value="1"/>
</dbReference>
<reference evidence="8" key="2">
    <citation type="journal article" date="2022" name="Microb. Genom.">
        <title>A chromosome-scale genome assembly of the tomato pathogen Cladosporium fulvum reveals a compartmentalized genome architecture and the presence of a dispensable chromosome.</title>
        <authorList>
            <person name="Zaccaron A.Z."/>
            <person name="Chen L.H."/>
            <person name="Samaras A."/>
            <person name="Stergiopoulos I."/>
        </authorList>
    </citation>
    <scope>NUCLEOTIDE SEQUENCE</scope>
    <source>
        <strain evidence="8">Race5_Kim</strain>
    </source>
</reference>
<dbReference type="GO" id="GO:0005886">
    <property type="term" value="C:plasma membrane"/>
    <property type="evidence" value="ECO:0007669"/>
    <property type="project" value="TreeGrafter"/>
</dbReference>
<feature type="transmembrane region" description="Helical" evidence="5">
    <location>
        <begin position="46"/>
        <end position="68"/>
    </location>
</feature>
<evidence type="ECO:0000256" key="5">
    <source>
        <dbReference type="SAM" id="Phobius"/>
    </source>
</evidence>
<proteinExistence type="predicted"/>
<dbReference type="GeneID" id="71991679"/>
<dbReference type="InterPro" id="IPR020846">
    <property type="entry name" value="MFS_dom"/>
</dbReference>
<keyword evidence="6" id="KW-0732">Signal</keyword>
<feature type="transmembrane region" description="Helical" evidence="5">
    <location>
        <begin position="257"/>
        <end position="282"/>
    </location>
</feature>
<evidence type="ECO:0000256" key="6">
    <source>
        <dbReference type="SAM" id="SignalP"/>
    </source>
</evidence>
<evidence type="ECO:0000256" key="3">
    <source>
        <dbReference type="ARBA" id="ARBA00022989"/>
    </source>
</evidence>
<name>A0A9Q8PHK5_PASFU</name>
<evidence type="ECO:0000256" key="1">
    <source>
        <dbReference type="ARBA" id="ARBA00004141"/>
    </source>
</evidence>
<dbReference type="AlphaFoldDB" id="A0A9Q8PHK5"/>
<dbReference type="Proteomes" id="UP000756132">
    <property type="component" value="Chromosome 10"/>
</dbReference>
<dbReference type="SUPFAM" id="SSF103473">
    <property type="entry name" value="MFS general substrate transporter"/>
    <property type="match status" value="1"/>
</dbReference>
<dbReference type="InterPro" id="IPR036259">
    <property type="entry name" value="MFS_trans_sf"/>
</dbReference>
<accession>A0A9Q8PHK5</accession>
<feature type="transmembrane region" description="Helical" evidence="5">
    <location>
        <begin position="12"/>
        <end position="34"/>
    </location>
</feature>
<feature type="domain" description="Major facilitator superfamily (MFS) profile" evidence="7">
    <location>
        <begin position="1"/>
        <end position="347"/>
    </location>
</feature>
<dbReference type="EMBL" id="CP090172">
    <property type="protein sequence ID" value="UJO22552.1"/>
    <property type="molecule type" value="Genomic_DNA"/>
</dbReference>
<dbReference type="PANTHER" id="PTHR23502">
    <property type="entry name" value="MAJOR FACILITATOR SUPERFAMILY"/>
    <property type="match status" value="1"/>
</dbReference>
<evidence type="ECO:0000256" key="2">
    <source>
        <dbReference type="ARBA" id="ARBA00022692"/>
    </source>
</evidence>
<keyword evidence="3 5" id="KW-1133">Transmembrane helix</keyword>
<evidence type="ECO:0000313" key="8">
    <source>
        <dbReference type="EMBL" id="UJO22552.1"/>
    </source>
</evidence>
<feature type="transmembrane region" description="Helical" evidence="5">
    <location>
        <begin position="234"/>
        <end position="251"/>
    </location>
</feature>
<evidence type="ECO:0000259" key="7">
    <source>
        <dbReference type="PROSITE" id="PS50850"/>
    </source>
</evidence>
<keyword evidence="9" id="KW-1185">Reference proteome</keyword>
<feature type="transmembrane region" description="Helical" evidence="5">
    <location>
        <begin position="294"/>
        <end position="316"/>
    </location>
</feature>
<feature type="transmembrane region" description="Helical" evidence="5">
    <location>
        <begin position="322"/>
        <end position="345"/>
    </location>
</feature>
<keyword evidence="2 5" id="KW-0812">Transmembrane</keyword>
<dbReference type="InterPro" id="IPR011701">
    <property type="entry name" value="MFS"/>
</dbReference>
<keyword evidence="4 5" id="KW-0472">Membrane</keyword>
<dbReference type="GO" id="GO:0005275">
    <property type="term" value="F:amine transmembrane transporter activity"/>
    <property type="evidence" value="ECO:0007669"/>
    <property type="project" value="TreeGrafter"/>
</dbReference>
<evidence type="ECO:0000256" key="4">
    <source>
        <dbReference type="ARBA" id="ARBA00023136"/>
    </source>
</evidence>
<feature type="signal peptide" evidence="6">
    <location>
        <begin position="1"/>
        <end position="19"/>
    </location>
</feature>
<dbReference type="KEGG" id="ffu:CLAFUR5_11801"/>
<feature type="chain" id="PRO_5040264878" evidence="6">
    <location>
        <begin position="20"/>
        <end position="362"/>
    </location>
</feature>